<dbReference type="InterPro" id="IPR001623">
    <property type="entry name" value="DnaJ_domain"/>
</dbReference>
<evidence type="ECO:0000256" key="5">
    <source>
        <dbReference type="ARBA" id="ARBA00023284"/>
    </source>
</evidence>
<dbReference type="PANTHER" id="PTHR10293:SF16">
    <property type="entry name" value="GLUTAREDOXIN-RELATED PROTEIN 5, MITOCHONDRIAL"/>
    <property type="match status" value="1"/>
</dbReference>
<dbReference type="PROSITE" id="PS51354">
    <property type="entry name" value="GLUTAREDOXIN_2"/>
    <property type="match status" value="1"/>
</dbReference>
<dbReference type="SUPFAM" id="SSF52833">
    <property type="entry name" value="Thioredoxin-like"/>
    <property type="match status" value="1"/>
</dbReference>
<evidence type="ECO:0000256" key="3">
    <source>
        <dbReference type="ARBA" id="ARBA00023004"/>
    </source>
</evidence>
<dbReference type="OrthoDB" id="415696at2759"/>
<organism evidence="10 11">
    <name type="scientific">Haemaphysalis longicornis</name>
    <name type="common">Bush tick</name>
    <dbReference type="NCBI Taxonomy" id="44386"/>
    <lineage>
        <taxon>Eukaryota</taxon>
        <taxon>Metazoa</taxon>
        <taxon>Ecdysozoa</taxon>
        <taxon>Arthropoda</taxon>
        <taxon>Chelicerata</taxon>
        <taxon>Arachnida</taxon>
        <taxon>Acari</taxon>
        <taxon>Parasitiformes</taxon>
        <taxon>Ixodida</taxon>
        <taxon>Ixodoidea</taxon>
        <taxon>Ixodidae</taxon>
        <taxon>Haemaphysalinae</taxon>
        <taxon>Haemaphysalis</taxon>
    </lineage>
</organism>
<evidence type="ECO:0000256" key="7">
    <source>
        <dbReference type="ARBA" id="ARBA00076083"/>
    </source>
</evidence>
<evidence type="ECO:0000256" key="4">
    <source>
        <dbReference type="ARBA" id="ARBA00023014"/>
    </source>
</evidence>
<feature type="domain" description="J" evidence="9">
    <location>
        <begin position="29"/>
        <end position="96"/>
    </location>
</feature>
<dbReference type="GO" id="GO:0005759">
    <property type="term" value="C:mitochondrial matrix"/>
    <property type="evidence" value="ECO:0007669"/>
    <property type="project" value="TreeGrafter"/>
</dbReference>
<keyword evidence="1" id="KW-0001">2Fe-2S</keyword>
<keyword evidence="8" id="KW-0472">Membrane</keyword>
<reference evidence="10 11" key="1">
    <citation type="journal article" date="2020" name="Cell">
        <title>Large-Scale Comparative Analyses of Tick Genomes Elucidate Their Genetic Diversity and Vector Capacities.</title>
        <authorList>
            <consortium name="Tick Genome and Microbiome Consortium (TIGMIC)"/>
            <person name="Jia N."/>
            <person name="Wang J."/>
            <person name="Shi W."/>
            <person name="Du L."/>
            <person name="Sun Y."/>
            <person name="Zhan W."/>
            <person name="Jiang J.F."/>
            <person name="Wang Q."/>
            <person name="Zhang B."/>
            <person name="Ji P."/>
            <person name="Bell-Sakyi L."/>
            <person name="Cui X.M."/>
            <person name="Yuan T.T."/>
            <person name="Jiang B.G."/>
            <person name="Yang W.F."/>
            <person name="Lam T.T."/>
            <person name="Chang Q.C."/>
            <person name="Ding S.J."/>
            <person name="Wang X.J."/>
            <person name="Zhu J.G."/>
            <person name="Ruan X.D."/>
            <person name="Zhao L."/>
            <person name="Wei J.T."/>
            <person name="Ye R.Z."/>
            <person name="Que T.C."/>
            <person name="Du C.H."/>
            <person name="Zhou Y.H."/>
            <person name="Cheng J.X."/>
            <person name="Dai P.F."/>
            <person name="Guo W.B."/>
            <person name="Han X.H."/>
            <person name="Huang E.J."/>
            <person name="Li L.F."/>
            <person name="Wei W."/>
            <person name="Gao Y.C."/>
            <person name="Liu J.Z."/>
            <person name="Shao H.Z."/>
            <person name="Wang X."/>
            <person name="Wang C.C."/>
            <person name="Yang T.C."/>
            <person name="Huo Q.B."/>
            <person name="Li W."/>
            <person name="Chen H.Y."/>
            <person name="Chen S.E."/>
            <person name="Zhou L.G."/>
            <person name="Ni X.B."/>
            <person name="Tian J.H."/>
            <person name="Sheng Y."/>
            <person name="Liu T."/>
            <person name="Pan Y.S."/>
            <person name="Xia L.Y."/>
            <person name="Li J."/>
            <person name="Zhao F."/>
            <person name="Cao W.C."/>
        </authorList>
    </citation>
    <scope>NUCLEOTIDE SEQUENCE [LARGE SCALE GENOMIC DNA]</scope>
    <source>
        <strain evidence="10">HaeL-2018</strain>
    </source>
</reference>
<keyword evidence="3" id="KW-0408">Iron</keyword>
<dbReference type="InterPro" id="IPR033658">
    <property type="entry name" value="GRX_PICOT-like"/>
</dbReference>
<dbReference type="GO" id="GO:0046872">
    <property type="term" value="F:metal ion binding"/>
    <property type="evidence" value="ECO:0007669"/>
    <property type="project" value="UniProtKB-KW"/>
</dbReference>
<dbReference type="InterPro" id="IPR002109">
    <property type="entry name" value="Glutaredoxin"/>
</dbReference>
<keyword evidence="11" id="KW-1185">Reference proteome</keyword>
<dbReference type="CDD" id="cd03028">
    <property type="entry name" value="GRX_PICOT_like"/>
    <property type="match status" value="1"/>
</dbReference>
<dbReference type="FunFam" id="3.40.30.10:FF:000005">
    <property type="entry name" value="Glutaredoxin 5"/>
    <property type="match status" value="1"/>
</dbReference>
<evidence type="ECO:0000256" key="6">
    <source>
        <dbReference type="ARBA" id="ARBA00067456"/>
    </source>
</evidence>
<dbReference type="Pfam" id="PF00462">
    <property type="entry name" value="Glutaredoxin"/>
    <property type="match status" value="1"/>
</dbReference>
<evidence type="ECO:0000256" key="8">
    <source>
        <dbReference type="SAM" id="Phobius"/>
    </source>
</evidence>
<evidence type="ECO:0000313" key="11">
    <source>
        <dbReference type="Proteomes" id="UP000821853"/>
    </source>
</evidence>
<dbReference type="InterPro" id="IPR004480">
    <property type="entry name" value="Monothiol_GRX-rel"/>
</dbReference>
<dbReference type="PROSITE" id="PS50076">
    <property type="entry name" value="DNAJ_2"/>
    <property type="match status" value="1"/>
</dbReference>
<comment type="caution">
    <text evidence="10">The sequence shown here is derived from an EMBL/GenBank/DDBJ whole genome shotgun (WGS) entry which is preliminary data.</text>
</comment>
<dbReference type="VEuPathDB" id="VectorBase:HLOH_057667"/>
<keyword evidence="2" id="KW-0479">Metal-binding</keyword>
<keyword evidence="5" id="KW-0676">Redox-active center</keyword>
<dbReference type="Gene3D" id="1.10.287.110">
    <property type="entry name" value="DnaJ domain"/>
    <property type="match status" value="1"/>
</dbReference>
<dbReference type="Pfam" id="PF00226">
    <property type="entry name" value="DnaJ"/>
    <property type="match status" value="1"/>
</dbReference>
<dbReference type="PRINTS" id="PR00625">
    <property type="entry name" value="JDOMAIN"/>
</dbReference>
<dbReference type="CDD" id="cd06257">
    <property type="entry name" value="DnaJ"/>
    <property type="match status" value="1"/>
</dbReference>
<dbReference type="PANTHER" id="PTHR10293">
    <property type="entry name" value="GLUTAREDOXIN FAMILY MEMBER"/>
    <property type="match status" value="1"/>
</dbReference>
<dbReference type="Gene3D" id="3.40.30.10">
    <property type="entry name" value="Glutaredoxin"/>
    <property type="match status" value="1"/>
</dbReference>
<keyword evidence="8" id="KW-1133">Transmembrane helix</keyword>
<feature type="transmembrane region" description="Helical" evidence="8">
    <location>
        <begin position="155"/>
        <end position="176"/>
    </location>
</feature>
<proteinExistence type="predicted"/>
<accession>A0A9J6GKM5</accession>
<dbReference type="SMART" id="SM00271">
    <property type="entry name" value="DnaJ"/>
    <property type="match status" value="1"/>
</dbReference>
<dbReference type="Proteomes" id="UP000821853">
    <property type="component" value="Chromosome 5"/>
</dbReference>
<gene>
    <name evidence="10" type="ORF">HPB48_013269</name>
</gene>
<name>A0A9J6GKM5_HAELO</name>
<evidence type="ECO:0000256" key="1">
    <source>
        <dbReference type="ARBA" id="ARBA00022714"/>
    </source>
</evidence>
<dbReference type="SUPFAM" id="SSF46565">
    <property type="entry name" value="Chaperone J-domain"/>
    <property type="match status" value="1"/>
</dbReference>
<keyword evidence="8" id="KW-0812">Transmembrane</keyword>
<sequence>MLQRSVKLKFSIKLRHVITSNLVRHFTKSHYEVLGVKKDCTQKEIRDAYVKLCKELHPDVKGAVSSSKGHHKFAELNQAYTILSKPLDRKHYDDSLRVQPQNHPFHNAVRRSYAGYEDPHLHRPGSEEYPEGFPRYQDFADNFTKQRMHHKKSQVYVVAGCIVLIVAGASLHYAAFKYGSSSDMKSRAKEQSKINWAQYHEAKNDYSSNSYGDRKTTAAAHFSDTASSTSKGAMAFSLAGRLGLATTTALLRSPAAATASSALRLFCTPSVADKIAKLVKEDKVVVFMKGVPESPRCGFSNAVVQVLRMHGVDYSAHDVLEDESLRQGVKDFSNWPTIPQVYIDGQFVGGCDILLQMHQNGELVDELAKVGIKSLLVDAASASEEAAGEKQEKR</sequence>
<dbReference type="InterPro" id="IPR036249">
    <property type="entry name" value="Thioredoxin-like_sf"/>
</dbReference>
<dbReference type="NCBIfam" id="TIGR00365">
    <property type="entry name" value="Grx4 family monothiol glutaredoxin"/>
    <property type="match status" value="1"/>
</dbReference>
<keyword evidence="4" id="KW-0411">Iron-sulfur</keyword>
<protein>
    <recommendedName>
        <fullName evidence="6">Glutaredoxin-related protein 5, mitochondrial</fullName>
    </recommendedName>
    <alternativeName>
        <fullName evidence="7">Monothiol glutaredoxin-5</fullName>
    </alternativeName>
</protein>
<evidence type="ECO:0000256" key="2">
    <source>
        <dbReference type="ARBA" id="ARBA00022723"/>
    </source>
</evidence>
<dbReference type="EMBL" id="JABSTR010000007">
    <property type="protein sequence ID" value="KAH9376125.1"/>
    <property type="molecule type" value="Genomic_DNA"/>
</dbReference>
<evidence type="ECO:0000259" key="9">
    <source>
        <dbReference type="PROSITE" id="PS50076"/>
    </source>
</evidence>
<evidence type="ECO:0000313" key="10">
    <source>
        <dbReference type="EMBL" id="KAH9376125.1"/>
    </source>
</evidence>
<dbReference type="AlphaFoldDB" id="A0A9J6GKM5"/>
<dbReference type="InterPro" id="IPR036869">
    <property type="entry name" value="J_dom_sf"/>
</dbReference>
<dbReference type="GO" id="GO:0051537">
    <property type="term" value="F:2 iron, 2 sulfur cluster binding"/>
    <property type="evidence" value="ECO:0007669"/>
    <property type="project" value="UniProtKB-KW"/>
</dbReference>